<dbReference type="RefSeq" id="WP_343060755.1">
    <property type="nucleotide sequence ID" value="NZ_BAABEW010000025.1"/>
</dbReference>
<evidence type="ECO:0000256" key="5">
    <source>
        <dbReference type="ARBA" id="ARBA00022801"/>
    </source>
</evidence>
<sequence>MSASPGSLANLIPDFDPRRSPLVRRDHDLPAVAAERLLVQALRERLTNPPAWTPEFSGDPPWRAFAVPRPAAVLVPIVAHPGGATILLTERSAHLRGHAGQVAFPGGGCDPEDFDAVDTALREAREEVGLPRERVEIVARLPDYLTGSGYRVTPVVGIVEPGFELQLDSFEVAEAFEVPIGYLMDPRHHEQRRIVLQGVVDRSFYSMPWHDPRRDRDFFIWGATAAMLRNLYRLLSA</sequence>
<reference evidence="9 10" key="1">
    <citation type="submission" date="2020-08" db="EMBL/GenBank/DDBJ databases">
        <title>Genomic Encyclopedia of Type Strains, Phase IV (KMG-IV): sequencing the most valuable type-strain genomes for metagenomic binning, comparative biology and taxonomic classification.</title>
        <authorList>
            <person name="Goeker M."/>
        </authorList>
    </citation>
    <scope>NUCLEOTIDE SEQUENCE [LARGE SCALE GENOMIC DNA]</scope>
    <source>
        <strain evidence="9 10">DSM 29781</strain>
    </source>
</reference>
<dbReference type="InterPro" id="IPR000059">
    <property type="entry name" value="NUDIX_hydrolase_NudL_CS"/>
</dbReference>
<dbReference type="PANTHER" id="PTHR12992">
    <property type="entry name" value="NUDIX HYDROLASE"/>
    <property type="match status" value="1"/>
</dbReference>
<evidence type="ECO:0000256" key="4">
    <source>
        <dbReference type="ARBA" id="ARBA00022723"/>
    </source>
</evidence>
<dbReference type="InterPro" id="IPR045121">
    <property type="entry name" value="CoAse"/>
</dbReference>
<dbReference type="PROSITE" id="PS51462">
    <property type="entry name" value="NUDIX"/>
    <property type="match status" value="1"/>
</dbReference>
<evidence type="ECO:0000256" key="3">
    <source>
        <dbReference type="ARBA" id="ARBA00006506"/>
    </source>
</evidence>
<dbReference type="GO" id="GO:0000287">
    <property type="term" value="F:magnesium ion binding"/>
    <property type="evidence" value="ECO:0007669"/>
    <property type="project" value="InterPro"/>
</dbReference>
<keyword evidence="5" id="KW-0378">Hydrolase</keyword>
<dbReference type="InterPro" id="IPR000086">
    <property type="entry name" value="NUDIX_hydrolase_dom"/>
</dbReference>
<dbReference type="NCBIfam" id="NF007980">
    <property type="entry name" value="PRK10707.1"/>
    <property type="match status" value="1"/>
</dbReference>
<evidence type="ECO:0000259" key="8">
    <source>
        <dbReference type="PROSITE" id="PS51462"/>
    </source>
</evidence>
<dbReference type="AlphaFoldDB" id="A0A7W8M8U1"/>
<dbReference type="Pfam" id="PF00293">
    <property type="entry name" value="NUDIX"/>
    <property type="match status" value="1"/>
</dbReference>
<dbReference type="SUPFAM" id="SSF55811">
    <property type="entry name" value="Nudix"/>
    <property type="match status" value="1"/>
</dbReference>
<dbReference type="EMBL" id="JACHGB010000004">
    <property type="protein sequence ID" value="MBB5272366.1"/>
    <property type="molecule type" value="Genomic_DNA"/>
</dbReference>
<evidence type="ECO:0000313" key="9">
    <source>
        <dbReference type="EMBL" id="MBB5272366.1"/>
    </source>
</evidence>
<keyword evidence="6" id="KW-0460">Magnesium</keyword>
<keyword evidence="10" id="KW-1185">Reference proteome</keyword>
<evidence type="ECO:0000256" key="7">
    <source>
        <dbReference type="ARBA" id="ARBA00023211"/>
    </source>
</evidence>
<proteinExistence type="inferred from homology"/>
<keyword evidence="7" id="KW-0464">Manganese</keyword>
<feature type="domain" description="Nudix hydrolase" evidence="8">
    <location>
        <begin position="68"/>
        <end position="200"/>
    </location>
</feature>
<dbReference type="GO" id="GO:0009132">
    <property type="term" value="P:nucleoside diphosphate metabolic process"/>
    <property type="evidence" value="ECO:0007669"/>
    <property type="project" value="InterPro"/>
</dbReference>
<dbReference type="GO" id="GO:0030145">
    <property type="term" value="F:manganese ion binding"/>
    <property type="evidence" value="ECO:0007669"/>
    <property type="project" value="InterPro"/>
</dbReference>
<dbReference type="Proteomes" id="UP000532440">
    <property type="component" value="Unassembled WGS sequence"/>
</dbReference>
<comment type="cofactor">
    <cofactor evidence="1">
        <name>Mn(2+)</name>
        <dbReference type="ChEBI" id="CHEBI:29035"/>
    </cofactor>
</comment>
<gene>
    <name evidence="9" type="ORF">HNQ70_002380</name>
</gene>
<evidence type="ECO:0000256" key="6">
    <source>
        <dbReference type="ARBA" id="ARBA00022842"/>
    </source>
</evidence>
<evidence type="ECO:0000256" key="2">
    <source>
        <dbReference type="ARBA" id="ARBA00001946"/>
    </source>
</evidence>
<dbReference type="Gene3D" id="3.90.79.10">
    <property type="entry name" value="Nucleoside Triphosphate Pyrophosphohydrolase"/>
    <property type="match status" value="1"/>
</dbReference>
<dbReference type="InterPro" id="IPR015797">
    <property type="entry name" value="NUDIX_hydrolase-like_dom_sf"/>
</dbReference>
<comment type="caution">
    <text evidence="9">The sequence shown here is derived from an EMBL/GenBank/DDBJ whole genome shotgun (WGS) entry which is preliminary data.</text>
</comment>
<keyword evidence="4" id="KW-0479">Metal-binding</keyword>
<dbReference type="PROSITE" id="PS01293">
    <property type="entry name" value="NUDIX_COA"/>
    <property type="match status" value="1"/>
</dbReference>
<organism evidence="9 10">
    <name type="scientific">Quisquiliibacterium transsilvanicum</name>
    <dbReference type="NCBI Taxonomy" id="1549638"/>
    <lineage>
        <taxon>Bacteria</taxon>
        <taxon>Pseudomonadati</taxon>
        <taxon>Pseudomonadota</taxon>
        <taxon>Betaproteobacteria</taxon>
        <taxon>Burkholderiales</taxon>
        <taxon>Burkholderiaceae</taxon>
        <taxon>Quisquiliibacterium</taxon>
    </lineage>
</organism>
<dbReference type="CDD" id="cd03426">
    <property type="entry name" value="NUDIX_CoAse_Nudt7"/>
    <property type="match status" value="1"/>
</dbReference>
<evidence type="ECO:0000313" key="10">
    <source>
        <dbReference type="Proteomes" id="UP000532440"/>
    </source>
</evidence>
<comment type="similarity">
    <text evidence="3">Belongs to the Nudix hydrolase family. PCD1 subfamily.</text>
</comment>
<dbReference type="GO" id="GO:0010945">
    <property type="term" value="F:coenzyme A diphosphatase activity"/>
    <property type="evidence" value="ECO:0007669"/>
    <property type="project" value="InterPro"/>
</dbReference>
<evidence type="ECO:0000256" key="1">
    <source>
        <dbReference type="ARBA" id="ARBA00001936"/>
    </source>
</evidence>
<name>A0A7W8M8U1_9BURK</name>
<dbReference type="PANTHER" id="PTHR12992:SF11">
    <property type="entry name" value="MITOCHONDRIAL COENZYME A DIPHOSPHATASE NUDT8"/>
    <property type="match status" value="1"/>
</dbReference>
<comment type="cofactor">
    <cofactor evidence="2">
        <name>Mg(2+)</name>
        <dbReference type="ChEBI" id="CHEBI:18420"/>
    </cofactor>
</comment>
<protein>
    <submittedName>
        <fullName evidence="9">8-oxo-dGTP pyrophosphatase MutT (NUDIX family)</fullName>
    </submittedName>
</protein>
<accession>A0A7W8M8U1</accession>